<keyword evidence="12 17" id="KW-0411">Iron-sulfur</keyword>
<proteinExistence type="inferred from homology"/>
<keyword evidence="8 17" id="KW-0479">Metal-binding</keyword>
<dbReference type="GO" id="GO:0051539">
    <property type="term" value="F:4 iron, 4 sulfur cluster binding"/>
    <property type="evidence" value="ECO:0007669"/>
    <property type="project" value="UniProtKB-UniRule"/>
</dbReference>
<evidence type="ECO:0000313" key="19">
    <source>
        <dbReference type="Proteomes" id="UP000269226"/>
    </source>
</evidence>
<comment type="pathway">
    <text evidence="2 17">tRNA modification; tRNA-queuosine biosynthesis.</text>
</comment>
<dbReference type="Proteomes" id="UP000269226">
    <property type="component" value="Chromosome"/>
</dbReference>
<evidence type="ECO:0000256" key="3">
    <source>
        <dbReference type="ARBA" id="ARBA00008207"/>
    </source>
</evidence>
<feature type="disulfide bond" description="Redox-active" evidence="17">
    <location>
        <begin position="212"/>
        <end position="214"/>
    </location>
</feature>
<evidence type="ECO:0000256" key="7">
    <source>
        <dbReference type="ARBA" id="ARBA00022694"/>
    </source>
</evidence>
<reference evidence="18 19" key="1">
    <citation type="submission" date="2018-01" db="EMBL/GenBank/DDBJ databases">
        <title>Whole genome sequence of Melissococcus plutonius DAT561.</title>
        <authorList>
            <person name="Okumura K."/>
            <person name="Takamatsu D."/>
            <person name="Okura M."/>
        </authorList>
    </citation>
    <scope>NUCLEOTIDE SEQUENCE [LARGE SCALE GENOMIC DNA]</scope>
    <source>
        <strain evidence="18 19">DAT561</strain>
    </source>
</reference>
<evidence type="ECO:0000256" key="1">
    <source>
        <dbReference type="ARBA" id="ARBA00002268"/>
    </source>
</evidence>
<protein>
    <recommendedName>
        <fullName evidence="5 17">Epoxyqueuosine reductase QueH</fullName>
        <ecNumber evidence="4 17">1.17.99.6</ecNumber>
    </recommendedName>
    <alternativeName>
        <fullName evidence="15 17">Queuosine biosynthesis protein QueH</fullName>
    </alternativeName>
</protein>
<evidence type="ECO:0000256" key="9">
    <source>
        <dbReference type="ARBA" id="ARBA00022785"/>
    </source>
</evidence>
<dbReference type="GeneID" id="57042987"/>
<evidence type="ECO:0000256" key="14">
    <source>
        <dbReference type="ARBA" id="ARBA00023284"/>
    </source>
</evidence>
<feature type="binding site" evidence="17">
    <location>
        <position position="44"/>
    </location>
    <ligand>
        <name>[4Fe-4S] cluster</name>
        <dbReference type="ChEBI" id="CHEBI:49883"/>
    </ligand>
</feature>
<dbReference type="EC" id="1.17.99.6" evidence="4 17"/>
<feature type="binding site" evidence="17">
    <location>
        <position position="45"/>
    </location>
    <ligand>
        <name>[4Fe-4S] cluster</name>
        <dbReference type="ChEBI" id="CHEBI:49883"/>
    </ligand>
</feature>
<evidence type="ECO:0000256" key="16">
    <source>
        <dbReference type="ARBA" id="ARBA00047415"/>
    </source>
</evidence>
<comment type="similarity">
    <text evidence="3 17">Belongs to the QueH family.</text>
</comment>
<evidence type="ECO:0000256" key="11">
    <source>
        <dbReference type="ARBA" id="ARBA00023004"/>
    </source>
</evidence>
<organism evidence="18 19">
    <name type="scientific">Melissococcus plutonius</name>
    <dbReference type="NCBI Taxonomy" id="33970"/>
    <lineage>
        <taxon>Bacteria</taxon>
        <taxon>Bacillati</taxon>
        <taxon>Bacillota</taxon>
        <taxon>Bacilli</taxon>
        <taxon>Lactobacillales</taxon>
        <taxon>Enterococcaceae</taxon>
        <taxon>Melissococcus</taxon>
    </lineage>
</organism>
<keyword evidence="18" id="KW-0378">Hydrolase</keyword>
<gene>
    <name evidence="17" type="primary">queH</name>
    <name evidence="18" type="ORF">DAT561_0427</name>
</gene>
<dbReference type="Pfam" id="PF02677">
    <property type="entry name" value="QueH"/>
    <property type="match status" value="1"/>
</dbReference>
<keyword evidence="9 17" id="KW-0671">Queuosine biosynthesis</keyword>
<keyword evidence="10 17" id="KW-0560">Oxidoreductase</keyword>
<name>A0A2Z5Y199_9ENTE</name>
<evidence type="ECO:0000313" key="18">
    <source>
        <dbReference type="EMBL" id="BBC60564.1"/>
    </source>
</evidence>
<evidence type="ECO:0000256" key="8">
    <source>
        <dbReference type="ARBA" id="ARBA00022723"/>
    </source>
</evidence>
<evidence type="ECO:0000256" key="6">
    <source>
        <dbReference type="ARBA" id="ARBA00022485"/>
    </source>
</evidence>
<dbReference type="GO" id="GO:0046872">
    <property type="term" value="F:metal ion binding"/>
    <property type="evidence" value="ECO:0007669"/>
    <property type="project" value="UniProtKB-KW"/>
</dbReference>
<keyword evidence="11 17" id="KW-0408">Iron</keyword>
<dbReference type="EMBL" id="AP018492">
    <property type="protein sequence ID" value="BBC60564.1"/>
    <property type="molecule type" value="Genomic_DNA"/>
</dbReference>
<dbReference type="UniPathway" id="UPA00392"/>
<keyword evidence="14 17" id="KW-0676">Redox-active center</keyword>
<evidence type="ECO:0000256" key="12">
    <source>
        <dbReference type="ARBA" id="ARBA00023014"/>
    </source>
</evidence>
<evidence type="ECO:0000256" key="5">
    <source>
        <dbReference type="ARBA" id="ARBA00016895"/>
    </source>
</evidence>
<feature type="binding site" evidence="17">
    <location>
        <position position="130"/>
    </location>
    <ligand>
        <name>[4Fe-4S] cluster</name>
        <dbReference type="ChEBI" id="CHEBI:49883"/>
    </ligand>
</feature>
<comment type="catalytic activity">
    <reaction evidence="16 17">
        <text>epoxyqueuosine(34) in tRNA + AH2 = queuosine(34) in tRNA + A + H2O</text>
        <dbReference type="Rhea" id="RHEA:32159"/>
        <dbReference type="Rhea" id="RHEA-COMP:18571"/>
        <dbReference type="Rhea" id="RHEA-COMP:18582"/>
        <dbReference type="ChEBI" id="CHEBI:13193"/>
        <dbReference type="ChEBI" id="CHEBI:15377"/>
        <dbReference type="ChEBI" id="CHEBI:17499"/>
        <dbReference type="ChEBI" id="CHEBI:194431"/>
        <dbReference type="ChEBI" id="CHEBI:194443"/>
        <dbReference type="EC" id="1.17.99.6"/>
    </reaction>
</comment>
<comment type="function">
    <text evidence="1 17">Catalyzes the conversion of epoxyqueuosine (oQ) to queuosine (Q), which is a hypermodified base found in the wobble positions of tRNA(Asp), tRNA(Asn), tRNA(His) and tRNA(Tyr).</text>
</comment>
<dbReference type="AlphaFoldDB" id="A0A2Z5Y199"/>
<dbReference type="HAMAP" id="MF_02089">
    <property type="entry name" value="QueH"/>
    <property type="match status" value="1"/>
</dbReference>
<dbReference type="InterPro" id="IPR003828">
    <property type="entry name" value="QueH"/>
</dbReference>
<evidence type="ECO:0000256" key="4">
    <source>
        <dbReference type="ARBA" id="ARBA00012622"/>
    </source>
</evidence>
<evidence type="ECO:0000256" key="17">
    <source>
        <dbReference type="HAMAP-Rule" id="MF_02089"/>
    </source>
</evidence>
<evidence type="ECO:0000256" key="10">
    <source>
        <dbReference type="ARBA" id="ARBA00023002"/>
    </source>
</evidence>
<dbReference type="GO" id="GO:0016787">
    <property type="term" value="F:hydrolase activity"/>
    <property type="evidence" value="ECO:0007669"/>
    <property type="project" value="UniProtKB-KW"/>
</dbReference>
<feature type="binding site" evidence="17">
    <location>
        <position position="133"/>
    </location>
    <ligand>
        <name>[4Fe-4S] cluster</name>
        <dbReference type="ChEBI" id="CHEBI:49883"/>
    </ligand>
</feature>
<dbReference type="GO" id="GO:0008616">
    <property type="term" value="P:tRNA queuosine(34) biosynthetic process"/>
    <property type="evidence" value="ECO:0007669"/>
    <property type="project" value="UniProtKB-UniRule"/>
</dbReference>
<sequence>MIDIEEVLEKFSSNQKINYDQVLKKVIAEWQIAEIRPKVLLHSCCAPCSTYTLEYLTQYADVTIYFANSNIHPATEYARRKLVQEKFIEDFNHKTNNQVNFIAAPYEPNQFIQMVQEKELAEEPEGGARCTACFHLRLDAVAEKAQADGFDYFGTALTISPMKNSQQINEIGIDIQKFFDTHYLPGDFKKNNGYKRSIEMCKEYDVYRQCYCGCLFAAKQQEVDLKERNKEAKAYLKEQGIDLKQAIHMERKAFLEEMKKQITIHS</sequence>
<keyword evidence="7 17" id="KW-0819">tRNA processing</keyword>
<keyword evidence="13 17" id="KW-1015">Disulfide bond</keyword>
<dbReference type="PANTHER" id="PTHR36701:SF1">
    <property type="entry name" value="EPOXYQUEUOSINE REDUCTASE QUEH"/>
    <property type="match status" value="1"/>
</dbReference>
<dbReference type="GO" id="GO:0052693">
    <property type="term" value="F:epoxyqueuosine reductase activity"/>
    <property type="evidence" value="ECO:0007669"/>
    <property type="project" value="UniProtKB-UniRule"/>
</dbReference>
<evidence type="ECO:0000256" key="15">
    <source>
        <dbReference type="ARBA" id="ARBA00031446"/>
    </source>
</evidence>
<evidence type="ECO:0000256" key="13">
    <source>
        <dbReference type="ARBA" id="ARBA00023157"/>
    </source>
</evidence>
<dbReference type="RefSeq" id="WP_015694623.1">
    <property type="nucleotide sequence ID" value="NZ_AP018492.1"/>
</dbReference>
<keyword evidence="6 17" id="KW-0004">4Fe-4S</keyword>
<dbReference type="PANTHER" id="PTHR36701">
    <property type="entry name" value="EPOXYQUEUOSINE REDUCTASE QUEH"/>
    <property type="match status" value="1"/>
</dbReference>
<evidence type="ECO:0000256" key="2">
    <source>
        <dbReference type="ARBA" id="ARBA00004691"/>
    </source>
</evidence>
<accession>A0A2Z5Y199</accession>